<accession>A0A8S9QC87</accession>
<gene>
    <name evidence="2" type="ORF">F2Q69_00024873</name>
</gene>
<evidence type="ECO:0000313" key="2">
    <source>
        <dbReference type="EMBL" id="KAF3540239.1"/>
    </source>
</evidence>
<name>A0A8S9QC87_BRACR</name>
<dbReference type="AlphaFoldDB" id="A0A8S9QC87"/>
<dbReference type="Proteomes" id="UP000712600">
    <property type="component" value="Unassembled WGS sequence"/>
</dbReference>
<sequence>MFKLMVPGDGGYPSFVVAGFLPGGRGFLRSVDAGSSSREAEARLAPSSSASVSEGEKAPLAFSPEKPRCCWISISGFNLARLPEDVTSIRGVNRRDSVAEQDIHSLQVLFRFRAPRAVQEPLERDSGW</sequence>
<reference evidence="2" key="1">
    <citation type="submission" date="2019-12" db="EMBL/GenBank/DDBJ databases">
        <title>Genome sequencing and annotation of Brassica cretica.</title>
        <authorList>
            <person name="Studholme D.J."/>
            <person name="Sarris P."/>
        </authorList>
    </citation>
    <scope>NUCLEOTIDE SEQUENCE</scope>
    <source>
        <strain evidence="2">PFS-109/04</strain>
        <tissue evidence="2">Leaf</tissue>
    </source>
</reference>
<dbReference type="EMBL" id="QGKX02001290">
    <property type="protein sequence ID" value="KAF3540239.1"/>
    <property type="molecule type" value="Genomic_DNA"/>
</dbReference>
<proteinExistence type="predicted"/>
<evidence type="ECO:0000313" key="3">
    <source>
        <dbReference type="Proteomes" id="UP000712600"/>
    </source>
</evidence>
<protein>
    <submittedName>
        <fullName evidence="2">Uncharacterized protein</fullName>
    </submittedName>
</protein>
<evidence type="ECO:0000256" key="1">
    <source>
        <dbReference type="SAM" id="MobiDB-lite"/>
    </source>
</evidence>
<feature type="region of interest" description="Disordered" evidence="1">
    <location>
        <begin position="38"/>
        <end position="61"/>
    </location>
</feature>
<comment type="caution">
    <text evidence="2">The sequence shown here is derived from an EMBL/GenBank/DDBJ whole genome shotgun (WGS) entry which is preliminary data.</text>
</comment>
<organism evidence="2 3">
    <name type="scientific">Brassica cretica</name>
    <name type="common">Mustard</name>
    <dbReference type="NCBI Taxonomy" id="69181"/>
    <lineage>
        <taxon>Eukaryota</taxon>
        <taxon>Viridiplantae</taxon>
        <taxon>Streptophyta</taxon>
        <taxon>Embryophyta</taxon>
        <taxon>Tracheophyta</taxon>
        <taxon>Spermatophyta</taxon>
        <taxon>Magnoliopsida</taxon>
        <taxon>eudicotyledons</taxon>
        <taxon>Gunneridae</taxon>
        <taxon>Pentapetalae</taxon>
        <taxon>rosids</taxon>
        <taxon>malvids</taxon>
        <taxon>Brassicales</taxon>
        <taxon>Brassicaceae</taxon>
        <taxon>Brassiceae</taxon>
        <taxon>Brassica</taxon>
    </lineage>
</organism>